<dbReference type="Proteomes" id="UP000053989">
    <property type="component" value="Unassembled WGS sequence"/>
</dbReference>
<dbReference type="HOGENOM" id="CLU_1441579_0_0_1"/>
<keyword evidence="3" id="KW-1185">Reference proteome</keyword>
<evidence type="ECO:0000313" key="3">
    <source>
        <dbReference type="Proteomes" id="UP000053989"/>
    </source>
</evidence>
<feature type="region of interest" description="Disordered" evidence="1">
    <location>
        <begin position="55"/>
        <end position="85"/>
    </location>
</feature>
<feature type="region of interest" description="Disordered" evidence="1">
    <location>
        <begin position="1"/>
        <end position="23"/>
    </location>
</feature>
<accession>A0A0C3EBX2</accession>
<protein>
    <submittedName>
        <fullName evidence="2">Uncharacterized protein</fullName>
    </submittedName>
</protein>
<feature type="compositionally biased region" description="Low complexity" evidence="1">
    <location>
        <begin position="55"/>
        <end position="67"/>
    </location>
</feature>
<proteinExistence type="predicted"/>
<dbReference type="InParanoid" id="A0A0C3EBX2"/>
<evidence type="ECO:0000313" key="2">
    <source>
        <dbReference type="EMBL" id="KIM70195.1"/>
    </source>
</evidence>
<sequence length="203" mass="22206">MVSKSRTPRTPRKQKRKSLASRAHLERLMKEATSVATSADCDSEVASLSQAGSSIASDSACSSPSGSQLSGETNSIATSKGKGKAKPNVTLNYSNVLLIERFQAAVETRTAICRRLEQLVRNSPIYTPPVQTQLIRFLRDDFIRGDKTLQIIENLKHSDFISAPPSEDGIDIVRQEVTESTKMLFEGSKELMLIGDQIATSFS</sequence>
<name>A0A0C3EBX2_9AGAM</name>
<organism evidence="2 3">
    <name type="scientific">Scleroderma citrinum Foug A</name>
    <dbReference type="NCBI Taxonomy" id="1036808"/>
    <lineage>
        <taxon>Eukaryota</taxon>
        <taxon>Fungi</taxon>
        <taxon>Dikarya</taxon>
        <taxon>Basidiomycota</taxon>
        <taxon>Agaricomycotina</taxon>
        <taxon>Agaricomycetes</taxon>
        <taxon>Agaricomycetidae</taxon>
        <taxon>Boletales</taxon>
        <taxon>Sclerodermatineae</taxon>
        <taxon>Sclerodermataceae</taxon>
        <taxon>Scleroderma</taxon>
    </lineage>
</organism>
<dbReference type="OrthoDB" id="2692371at2759"/>
<dbReference type="AlphaFoldDB" id="A0A0C3EBX2"/>
<dbReference type="EMBL" id="KN822005">
    <property type="protein sequence ID" value="KIM70195.1"/>
    <property type="molecule type" value="Genomic_DNA"/>
</dbReference>
<evidence type="ECO:0000256" key="1">
    <source>
        <dbReference type="SAM" id="MobiDB-lite"/>
    </source>
</evidence>
<reference evidence="3" key="2">
    <citation type="submission" date="2015-01" db="EMBL/GenBank/DDBJ databases">
        <title>Evolutionary Origins and Diversification of the Mycorrhizal Mutualists.</title>
        <authorList>
            <consortium name="DOE Joint Genome Institute"/>
            <consortium name="Mycorrhizal Genomics Consortium"/>
            <person name="Kohler A."/>
            <person name="Kuo A."/>
            <person name="Nagy L.G."/>
            <person name="Floudas D."/>
            <person name="Copeland A."/>
            <person name="Barry K.W."/>
            <person name="Cichocki N."/>
            <person name="Veneault-Fourrey C."/>
            <person name="LaButti K."/>
            <person name="Lindquist E.A."/>
            <person name="Lipzen A."/>
            <person name="Lundell T."/>
            <person name="Morin E."/>
            <person name="Murat C."/>
            <person name="Riley R."/>
            <person name="Ohm R."/>
            <person name="Sun H."/>
            <person name="Tunlid A."/>
            <person name="Henrissat B."/>
            <person name="Grigoriev I.V."/>
            <person name="Hibbett D.S."/>
            <person name="Martin F."/>
        </authorList>
    </citation>
    <scope>NUCLEOTIDE SEQUENCE [LARGE SCALE GENOMIC DNA]</scope>
    <source>
        <strain evidence="3">Foug A</strain>
    </source>
</reference>
<reference evidence="2 3" key="1">
    <citation type="submission" date="2014-04" db="EMBL/GenBank/DDBJ databases">
        <authorList>
            <consortium name="DOE Joint Genome Institute"/>
            <person name="Kuo A."/>
            <person name="Kohler A."/>
            <person name="Nagy L.G."/>
            <person name="Floudas D."/>
            <person name="Copeland A."/>
            <person name="Barry K.W."/>
            <person name="Cichocki N."/>
            <person name="Veneault-Fourrey C."/>
            <person name="LaButti K."/>
            <person name="Lindquist E.A."/>
            <person name="Lipzen A."/>
            <person name="Lundell T."/>
            <person name="Morin E."/>
            <person name="Murat C."/>
            <person name="Sun H."/>
            <person name="Tunlid A."/>
            <person name="Henrissat B."/>
            <person name="Grigoriev I.V."/>
            <person name="Hibbett D.S."/>
            <person name="Martin F."/>
            <person name="Nordberg H.P."/>
            <person name="Cantor M.N."/>
            <person name="Hua S.X."/>
        </authorList>
    </citation>
    <scope>NUCLEOTIDE SEQUENCE [LARGE SCALE GENOMIC DNA]</scope>
    <source>
        <strain evidence="2 3">Foug A</strain>
    </source>
</reference>
<gene>
    <name evidence="2" type="ORF">SCLCIDRAFT_1207489</name>
</gene>
<feature type="compositionally biased region" description="Basic residues" evidence="1">
    <location>
        <begin position="1"/>
        <end position="19"/>
    </location>
</feature>
<feature type="compositionally biased region" description="Polar residues" evidence="1">
    <location>
        <begin position="68"/>
        <end position="78"/>
    </location>
</feature>